<keyword evidence="1" id="KW-1133">Transmembrane helix</keyword>
<keyword evidence="1" id="KW-0812">Transmembrane</keyword>
<evidence type="ECO:0000313" key="3">
    <source>
        <dbReference type="Proteomes" id="UP001301442"/>
    </source>
</evidence>
<dbReference type="Proteomes" id="UP001301442">
    <property type="component" value="Chromosome"/>
</dbReference>
<sequence length="64" mass="7518">MSDQKTPCLYCQTLNEAGQSDCKNCGMPIAEYHPQSRKRGLKLFHKAFWLIVIFCVFMIFYLPR</sequence>
<organism evidence="2 3">
    <name type="scientific">Thalassotalea fonticola</name>
    <dbReference type="NCBI Taxonomy" id="3065649"/>
    <lineage>
        <taxon>Bacteria</taxon>
        <taxon>Pseudomonadati</taxon>
        <taxon>Pseudomonadota</taxon>
        <taxon>Gammaproteobacteria</taxon>
        <taxon>Alteromonadales</taxon>
        <taxon>Colwelliaceae</taxon>
        <taxon>Thalassotalea</taxon>
    </lineage>
</organism>
<keyword evidence="3" id="KW-1185">Reference proteome</keyword>
<evidence type="ECO:0000256" key="1">
    <source>
        <dbReference type="SAM" id="Phobius"/>
    </source>
</evidence>
<evidence type="ECO:0000313" key="2">
    <source>
        <dbReference type="EMBL" id="WOH36123.1"/>
    </source>
</evidence>
<protein>
    <submittedName>
        <fullName evidence="2">DnrP protein</fullName>
    </submittedName>
</protein>
<dbReference type="RefSeq" id="WP_348394937.1">
    <property type="nucleotide sequence ID" value="NZ_CP136600.1"/>
</dbReference>
<gene>
    <name evidence="2" type="ORF">RI844_12165</name>
</gene>
<keyword evidence="1" id="KW-0472">Membrane</keyword>
<proteinExistence type="predicted"/>
<feature type="transmembrane region" description="Helical" evidence="1">
    <location>
        <begin position="43"/>
        <end position="62"/>
    </location>
</feature>
<name>A0ABZ0GK45_9GAMM</name>
<dbReference type="EMBL" id="CP136600">
    <property type="protein sequence ID" value="WOH36123.1"/>
    <property type="molecule type" value="Genomic_DNA"/>
</dbReference>
<reference evidence="2 3" key="1">
    <citation type="submission" date="2023-09" db="EMBL/GenBank/DDBJ databases">
        <authorList>
            <person name="Qi X."/>
        </authorList>
    </citation>
    <scope>NUCLEOTIDE SEQUENCE [LARGE SCALE GENOMIC DNA]</scope>
    <source>
        <strain evidence="2 3">S1-1</strain>
    </source>
</reference>
<accession>A0ABZ0GK45</accession>